<dbReference type="AlphaFoldDB" id="A0A2T0VLG1"/>
<feature type="domain" description="Prohead serine protease" evidence="4">
    <location>
        <begin position="13"/>
        <end position="157"/>
    </location>
</feature>
<evidence type="ECO:0000256" key="1">
    <source>
        <dbReference type="ARBA" id="ARBA00022612"/>
    </source>
</evidence>
<evidence type="ECO:0000256" key="2">
    <source>
        <dbReference type="ARBA" id="ARBA00022670"/>
    </source>
</evidence>
<keyword evidence="1" id="KW-1188">Viral release from host cell</keyword>
<keyword evidence="3" id="KW-0378">Hydrolase</keyword>
<keyword evidence="6" id="KW-1185">Reference proteome</keyword>
<gene>
    <name evidence="5" type="ORF">BCL64_11088</name>
</gene>
<dbReference type="GO" id="GO:0008233">
    <property type="term" value="F:peptidase activity"/>
    <property type="evidence" value="ECO:0007669"/>
    <property type="project" value="UniProtKB-KW"/>
</dbReference>
<reference evidence="5 6" key="1">
    <citation type="submission" date="2018-03" db="EMBL/GenBank/DDBJ databases">
        <title>Comparative analysis of microorganisms from saline springs in Andes Mountain Range, Colombia.</title>
        <authorList>
            <person name="Rubin E."/>
        </authorList>
    </citation>
    <scope>NUCLEOTIDE SEQUENCE [LARGE SCALE GENOMIC DNA]</scope>
    <source>
        <strain evidence="5 6">USBA 854</strain>
    </source>
</reference>
<evidence type="ECO:0000313" key="6">
    <source>
        <dbReference type="Proteomes" id="UP000239896"/>
    </source>
</evidence>
<keyword evidence="2" id="KW-0645">Protease</keyword>
<sequence>MERRASSELKPKGRKLTGYVARFDEPTDLGEFVEVIRAGAFTRTLAAETAGAIRAIYEHDGRALLGRLGSGTLRLSEDATGLAFEIDLPDTGLGRDLAHLVERGDVAGCSFGFLPVRDQWTEANGRPVRELRDVDLFEVTITAAPAYDATSVQVRGKQPRSIHLARLYLEACQ</sequence>
<evidence type="ECO:0000259" key="4">
    <source>
        <dbReference type="Pfam" id="PF04586"/>
    </source>
</evidence>
<proteinExistence type="predicted"/>
<dbReference type="GO" id="GO:0006508">
    <property type="term" value="P:proteolysis"/>
    <property type="evidence" value="ECO:0007669"/>
    <property type="project" value="UniProtKB-KW"/>
</dbReference>
<evidence type="ECO:0000313" key="5">
    <source>
        <dbReference type="EMBL" id="PRY70988.1"/>
    </source>
</evidence>
<accession>A0A2T0VLG1</accession>
<dbReference type="Proteomes" id="UP000239896">
    <property type="component" value="Unassembled WGS sequence"/>
</dbReference>
<dbReference type="InterPro" id="IPR006433">
    <property type="entry name" value="Prohead_protease"/>
</dbReference>
<organism evidence="5 6">
    <name type="scientific">Halomonas ventosae</name>
    <dbReference type="NCBI Taxonomy" id="229007"/>
    <lineage>
        <taxon>Bacteria</taxon>
        <taxon>Pseudomonadati</taxon>
        <taxon>Pseudomonadota</taxon>
        <taxon>Gammaproteobacteria</taxon>
        <taxon>Oceanospirillales</taxon>
        <taxon>Halomonadaceae</taxon>
        <taxon>Halomonas</taxon>
    </lineage>
</organism>
<dbReference type="EMBL" id="PVTM01000010">
    <property type="protein sequence ID" value="PRY70988.1"/>
    <property type="molecule type" value="Genomic_DNA"/>
</dbReference>
<dbReference type="InterPro" id="IPR054613">
    <property type="entry name" value="Peptidase_S78_dom"/>
</dbReference>
<comment type="caution">
    <text evidence="5">The sequence shown here is derived from an EMBL/GenBank/DDBJ whole genome shotgun (WGS) entry which is preliminary data.</text>
</comment>
<name>A0A2T0VLG1_9GAMM</name>
<dbReference type="RefSeq" id="WP_106231269.1">
    <property type="nucleotide sequence ID" value="NZ_PVTM01000010.1"/>
</dbReference>
<protein>
    <recommendedName>
        <fullName evidence="4">Prohead serine protease domain-containing protein</fullName>
    </recommendedName>
</protein>
<dbReference type="Pfam" id="PF04586">
    <property type="entry name" value="Peptidase_S78"/>
    <property type="match status" value="1"/>
</dbReference>
<evidence type="ECO:0000256" key="3">
    <source>
        <dbReference type="ARBA" id="ARBA00022801"/>
    </source>
</evidence>
<dbReference type="NCBIfam" id="TIGR01543">
    <property type="entry name" value="proheadase_HK97"/>
    <property type="match status" value="1"/>
</dbReference>